<feature type="domain" description="Low molecular weight protein antigen 6 PH" evidence="2">
    <location>
        <begin position="63"/>
        <end position="140"/>
    </location>
</feature>
<sequence>MTHNAPATTQWSPPAGGIAGCAVIGAVLAICAVTVATDTPGRVLAGVAGVGLLIFAGMSWRSRPKLALTFEGLAVRGWWRTTVLRPERITRLRVTQHQRIGRTNRLLEIETRDDQMVVLSRWDLGTDPRDVLAVLNAAGYTGRDEEVPG</sequence>
<reference evidence="3 4" key="1">
    <citation type="submission" date="2016-01" db="EMBL/GenBank/DDBJ databases">
        <title>The new phylogeny of the genus Mycobacterium.</title>
        <authorList>
            <person name="Tarcisio F."/>
            <person name="Conor M."/>
            <person name="Antonella G."/>
            <person name="Elisabetta G."/>
            <person name="Giulia F.S."/>
            <person name="Sara T."/>
            <person name="Anna F."/>
            <person name="Clotilde B."/>
            <person name="Roberto B."/>
            <person name="Veronica D.S."/>
            <person name="Fabio R."/>
            <person name="Monica P."/>
            <person name="Olivier J."/>
            <person name="Enrico T."/>
            <person name="Nicola S."/>
        </authorList>
    </citation>
    <scope>NUCLEOTIDE SEQUENCE [LARGE SCALE GENOMIC DNA]</scope>
    <source>
        <strain evidence="3 4">ATCC 27353</strain>
    </source>
</reference>
<feature type="transmembrane region" description="Helical" evidence="1">
    <location>
        <begin position="15"/>
        <end position="36"/>
    </location>
</feature>
<protein>
    <recommendedName>
        <fullName evidence="2">Low molecular weight protein antigen 6 PH domain-containing protein</fullName>
    </recommendedName>
</protein>
<dbReference type="RefSeq" id="WP_085128955.1">
    <property type="nucleotide sequence ID" value="NZ_LQOT01000040.1"/>
</dbReference>
<dbReference type="Proteomes" id="UP000193465">
    <property type="component" value="Unassembled WGS sequence"/>
</dbReference>
<evidence type="ECO:0000259" key="2">
    <source>
        <dbReference type="Pfam" id="PF10756"/>
    </source>
</evidence>
<dbReference type="EMBL" id="LQOT01000040">
    <property type="protein sequence ID" value="ORV46043.1"/>
    <property type="molecule type" value="Genomic_DNA"/>
</dbReference>
<dbReference type="Pfam" id="PF10756">
    <property type="entry name" value="bPH_6"/>
    <property type="match status" value="1"/>
</dbReference>
<keyword evidence="1" id="KW-0472">Membrane</keyword>
<name>A0A1X1TND9_9MYCO</name>
<dbReference type="STRING" id="188915.AWC02_12015"/>
<feature type="transmembrane region" description="Helical" evidence="1">
    <location>
        <begin position="43"/>
        <end position="60"/>
    </location>
</feature>
<keyword evidence="1" id="KW-0812">Transmembrane</keyword>
<evidence type="ECO:0000313" key="3">
    <source>
        <dbReference type="EMBL" id="ORV46043.1"/>
    </source>
</evidence>
<accession>A0A1X1TND9</accession>
<organism evidence="3 4">
    <name type="scientific">Mycolicibacter engbaekii</name>
    <dbReference type="NCBI Taxonomy" id="188915"/>
    <lineage>
        <taxon>Bacteria</taxon>
        <taxon>Bacillati</taxon>
        <taxon>Actinomycetota</taxon>
        <taxon>Actinomycetes</taxon>
        <taxon>Mycobacteriales</taxon>
        <taxon>Mycobacteriaceae</taxon>
        <taxon>Mycolicibacter</taxon>
    </lineage>
</organism>
<keyword evidence="4" id="KW-1185">Reference proteome</keyword>
<evidence type="ECO:0000313" key="4">
    <source>
        <dbReference type="Proteomes" id="UP000193465"/>
    </source>
</evidence>
<dbReference type="InterPro" id="IPR019692">
    <property type="entry name" value="CFP-6_PH"/>
</dbReference>
<dbReference type="AlphaFoldDB" id="A0A1X1TND9"/>
<keyword evidence="1" id="KW-1133">Transmembrane helix</keyword>
<evidence type="ECO:0000256" key="1">
    <source>
        <dbReference type="SAM" id="Phobius"/>
    </source>
</evidence>
<comment type="caution">
    <text evidence="3">The sequence shown here is derived from an EMBL/GenBank/DDBJ whole genome shotgun (WGS) entry which is preliminary data.</text>
</comment>
<proteinExistence type="predicted"/>
<gene>
    <name evidence="3" type="ORF">AWC02_12015</name>
</gene>